<sequence>MAVNVNAGPSKLKIIFSNGVDENGKERKKTKTYSNLKSTSTDQDVYDLAAILVGLQTDTALKVSRLDEKEISQG</sequence>
<dbReference type="InterPro" id="IPR012454">
    <property type="entry name" value="DUF1659"/>
</dbReference>
<dbReference type="RefSeq" id="WP_148808677.1">
    <property type="nucleotide sequence ID" value="NZ_CP042243.1"/>
</dbReference>
<dbReference type="OrthoDB" id="1955198at2"/>
<evidence type="ECO:0000313" key="3">
    <source>
        <dbReference type="Proteomes" id="UP000324646"/>
    </source>
</evidence>
<proteinExistence type="predicted"/>
<feature type="domain" description="DUF1659" evidence="1">
    <location>
        <begin position="2"/>
        <end position="73"/>
    </location>
</feature>
<protein>
    <submittedName>
        <fullName evidence="2">DUF1659 domain-containing protein</fullName>
    </submittedName>
</protein>
<accession>A0A5C0SC69</accession>
<gene>
    <name evidence="2" type="ORF">FQB35_03550</name>
</gene>
<evidence type="ECO:0000313" key="2">
    <source>
        <dbReference type="EMBL" id="QEK11522.1"/>
    </source>
</evidence>
<reference evidence="2 3" key="1">
    <citation type="submission" date="2019-07" db="EMBL/GenBank/DDBJ databases">
        <title>Complete genome of Crassaminicella thermophila SY095.</title>
        <authorList>
            <person name="Li X."/>
        </authorList>
    </citation>
    <scope>NUCLEOTIDE SEQUENCE [LARGE SCALE GENOMIC DNA]</scope>
    <source>
        <strain evidence="2 3">SY095</strain>
    </source>
</reference>
<keyword evidence="3" id="KW-1185">Reference proteome</keyword>
<dbReference type="Pfam" id="PF07872">
    <property type="entry name" value="DUF1659"/>
    <property type="match status" value="1"/>
</dbReference>
<evidence type="ECO:0000259" key="1">
    <source>
        <dbReference type="Pfam" id="PF07872"/>
    </source>
</evidence>
<dbReference type="AlphaFoldDB" id="A0A5C0SC69"/>
<dbReference type="Proteomes" id="UP000324646">
    <property type="component" value="Chromosome"/>
</dbReference>
<dbReference type="EMBL" id="CP042243">
    <property type="protein sequence ID" value="QEK11522.1"/>
    <property type="molecule type" value="Genomic_DNA"/>
</dbReference>
<dbReference type="KEGG" id="crs:FQB35_03550"/>
<organism evidence="2 3">
    <name type="scientific">Crassaminicella thermophila</name>
    <dbReference type="NCBI Taxonomy" id="2599308"/>
    <lineage>
        <taxon>Bacteria</taxon>
        <taxon>Bacillati</taxon>
        <taxon>Bacillota</taxon>
        <taxon>Clostridia</taxon>
        <taxon>Eubacteriales</taxon>
        <taxon>Clostridiaceae</taxon>
        <taxon>Crassaminicella</taxon>
    </lineage>
</organism>
<name>A0A5C0SC69_CRATE</name>